<protein>
    <recommendedName>
        <fullName evidence="3">Molybdenum carrier</fullName>
    </recommendedName>
</protein>
<dbReference type="Pfam" id="PF12694">
    <property type="entry name" value="cpYpsA"/>
    <property type="match status" value="1"/>
</dbReference>
<keyword evidence="2" id="KW-1185">Reference proteome</keyword>
<reference evidence="1 2" key="1">
    <citation type="submission" date="2024-04" db="EMBL/GenBank/DDBJ databases">
        <title>Tritrichomonas musculus Genome.</title>
        <authorList>
            <person name="Alves-Ferreira E."/>
            <person name="Grigg M."/>
            <person name="Lorenzi H."/>
            <person name="Galac M."/>
        </authorList>
    </citation>
    <scope>NUCLEOTIDE SEQUENCE [LARGE SCALE GENOMIC DNA]</scope>
    <source>
        <strain evidence="1 2">EAF2021</strain>
    </source>
</reference>
<gene>
    <name evidence="1" type="ORF">M9Y10_028700</name>
</gene>
<proteinExistence type="predicted"/>
<evidence type="ECO:0000313" key="2">
    <source>
        <dbReference type="Proteomes" id="UP001470230"/>
    </source>
</evidence>
<sequence>MEKIAYIRTGGQTGVDRAALDISRKYNIPIVGWCPKNGWAEDMPNPPGILEKFPELKETPSEDVSQRTKWNVRDSHATLIINPKKSSFSKGTSLTEQCAIKFKRPYLEVHSGKSSIEVIHWLDTLGYGLTLNVGGPRESECPNAYKKAIKILDEIINHFNNTE</sequence>
<dbReference type="InterPro" id="IPR024755">
    <property type="entry name" value="cpYpsA"/>
</dbReference>
<dbReference type="EMBL" id="JAPFFF010000004">
    <property type="protein sequence ID" value="KAK8891490.1"/>
    <property type="molecule type" value="Genomic_DNA"/>
</dbReference>
<accession>A0ABR2KK28</accession>
<name>A0ABR2KK28_9EUKA</name>
<dbReference type="Proteomes" id="UP001470230">
    <property type="component" value="Unassembled WGS sequence"/>
</dbReference>
<organism evidence="1 2">
    <name type="scientific">Tritrichomonas musculus</name>
    <dbReference type="NCBI Taxonomy" id="1915356"/>
    <lineage>
        <taxon>Eukaryota</taxon>
        <taxon>Metamonada</taxon>
        <taxon>Parabasalia</taxon>
        <taxon>Tritrichomonadida</taxon>
        <taxon>Tritrichomonadidae</taxon>
        <taxon>Tritrichomonas</taxon>
    </lineage>
</organism>
<evidence type="ECO:0000313" key="1">
    <source>
        <dbReference type="EMBL" id="KAK8891490.1"/>
    </source>
</evidence>
<dbReference type="Gene3D" id="3.40.50.450">
    <property type="match status" value="1"/>
</dbReference>
<evidence type="ECO:0008006" key="3">
    <source>
        <dbReference type="Google" id="ProtNLM"/>
    </source>
</evidence>
<comment type="caution">
    <text evidence="1">The sequence shown here is derived from an EMBL/GenBank/DDBJ whole genome shotgun (WGS) entry which is preliminary data.</text>
</comment>